<dbReference type="PRINTS" id="PR00344">
    <property type="entry name" value="BCTRLSENSOR"/>
</dbReference>
<feature type="domain" description="Histidine kinase" evidence="8">
    <location>
        <begin position="636"/>
        <end position="857"/>
    </location>
</feature>
<dbReference type="InterPro" id="IPR052162">
    <property type="entry name" value="Sensor_kinase/Photoreceptor"/>
</dbReference>
<dbReference type="PROSITE" id="PS50112">
    <property type="entry name" value="PAS"/>
    <property type="match status" value="2"/>
</dbReference>
<feature type="domain" description="PAS" evidence="10">
    <location>
        <begin position="287"/>
        <end position="357"/>
    </location>
</feature>
<evidence type="ECO:0000259" key="9">
    <source>
        <dbReference type="PROSITE" id="PS50110"/>
    </source>
</evidence>
<dbReference type="CDD" id="cd00082">
    <property type="entry name" value="HisKA"/>
    <property type="match status" value="1"/>
</dbReference>
<evidence type="ECO:0000259" key="8">
    <source>
        <dbReference type="PROSITE" id="PS50109"/>
    </source>
</evidence>
<dbReference type="InterPro" id="IPR001610">
    <property type="entry name" value="PAC"/>
</dbReference>
<evidence type="ECO:0000256" key="6">
    <source>
        <dbReference type="PROSITE-ProRule" id="PRU00169"/>
    </source>
</evidence>
<proteinExistence type="predicted"/>
<dbReference type="SMART" id="SM00388">
    <property type="entry name" value="HisKA"/>
    <property type="match status" value="1"/>
</dbReference>
<evidence type="ECO:0000313" key="12">
    <source>
        <dbReference type="EMBL" id="ESR26969.1"/>
    </source>
</evidence>
<feature type="domain" description="PAC" evidence="11">
    <location>
        <begin position="360"/>
        <end position="412"/>
    </location>
</feature>
<dbReference type="AlphaFoldDB" id="V4RNY9"/>
<dbReference type="SMART" id="SM00448">
    <property type="entry name" value="REC"/>
    <property type="match status" value="2"/>
</dbReference>
<sequence length="1134" mass="124522">MSPNPYVLLDSRFVIVWMNEAYLRVTMRSREEILGREMFEAFPSPPESENGARLRASLVRVLRTGERDHIPLIHYDIRSPDGGVAERYWSATHTPLRDGEGKVAYILQHTVDVTELHLLRQATSDTRTGTLSTQVEGEVFRHARQVEDRSRILEEERDHLRGLFEQAPGFMAVLQGPDHVFTLANEAYLSLVGRRSILGLDLVSALPEIASQGFIDILDQVYSSGKPYVGRNVPVMLRSEESGLAEERILDFVYQPIRGRGGTVDGIFVQGHDLTDLKRAELALQESEARFRLVAESAPVMLWMSDERGGCVYLNRAQRDFWGVDVADPDGFDWSRTLHPDDAQSLWEPYREAMERHSGFDVEARFRRIDGEFRTLHTQAQPRFGPAGEFTGMIGVNVDVTETRLAEAALREETRLLEILNQTNVAVAAELDLERVVQKVTDAGVALTGASFGAFFYNTVSGSDDRYMLYSLSGASVDAFAHFPMPRITKLFEPTFRGERVVRSDDVTSDGSLPGPTMPAGHLPVRSYLAVPVRSRSGDVLGGLLFGHPEPGIFTERSERLSLGLAAQAAVAIDNARLFGAAEREIAQRSEAEQALQQLNARLEEEVAARTEELQRNEEALRQAQKMEALGRLTGGVAHDFNNLLQIIGGNLQMLAKDVAEDPRVAQRLQNALAGVARGATLAAQLLAFGRRQPLAPKVINPVRLVQRLDDMLRRALREGVDLEIVARDADANTLVDPAQLENALLNLAINARDAMDGQGRLTVEIGTEALGNRLGVDDVLPGRYVVLAVTDTGCGMTPEVIEQAFDPFFTTKPEGRGTGLGLSQVYGFVRQSGGYVTIDSEVGRGTKIRLYLPMSEAPEEILPEIEPAPASRGTETVLVVEDDESVRQTAVEMLTDLGYTVLEAEDGQSALEILESGAEIDLIFTDVVMPGPVRSVDLADRARTILPGVAVLFTSGYTRHAIDHEGRLDPGVDLLSKPYPREELARKVREVLDRTPPRVGSREMPACGDAKDGGSDALRVLLVEDDVLIRMATADMLADLGHEVVEAGSAAEALATLERQPIDVLLTDIGLPDRSGLELAREACGQSRDLRVVFASGHEVCPEEVGEEVAPRMAVLRKPYDETGLRLALSPAQ</sequence>
<dbReference type="InterPro" id="IPR000700">
    <property type="entry name" value="PAS-assoc_C"/>
</dbReference>
<organism evidence="12 13">
    <name type="scientific">Lutibaculum baratangense AMV1</name>
    <dbReference type="NCBI Taxonomy" id="631454"/>
    <lineage>
        <taxon>Bacteria</taxon>
        <taxon>Pseudomonadati</taxon>
        <taxon>Pseudomonadota</taxon>
        <taxon>Alphaproteobacteria</taxon>
        <taxon>Hyphomicrobiales</taxon>
        <taxon>Tepidamorphaceae</taxon>
        <taxon>Lutibaculum</taxon>
    </lineage>
</organism>
<evidence type="ECO:0000256" key="5">
    <source>
        <dbReference type="ARBA" id="ARBA00022777"/>
    </source>
</evidence>
<dbReference type="Pfam" id="PF08448">
    <property type="entry name" value="PAS_4"/>
    <property type="match status" value="2"/>
</dbReference>
<dbReference type="SMART" id="SM00065">
    <property type="entry name" value="GAF"/>
    <property type="match status" value="1"/>
</dbReference>
<evidence type="ECO:0000256" key="2">
    <source>
        <dbReference type="ARBA" id="ARBA00012438"/>
    </source>
</evidence>
<dbReference type="PROSITE" id="PS50110">
    <property type="entry name" value="RESPONSE_REGULATORY"/>
    <property type="match status" value="2"/>
</dbReference>
<dbReference type="InterPro" id="IPR003661">
    <property type="entry name" value="HisK_dim/P_dom"/>
</dbReference>
<dbReference type="InterPro" id="IPR036097">
    <property type="entry name" value="HisK_dim/P_sf"/>
</dbReference>
<dbReference type="InterPro" id="IPR005467">
    <property type="entry name" value="His_kinase_dom"/>
</dbReference>
<dbReference type="SMART" id="SM00387">
    <property type="entry name" value="HATPase_c"/>
    <property type="match status" value="1"/>
</dbReference>
<dbReference type="SUPFAM" id="SSF55874">
    <property type="entry name" value="ATPase domain of HSP90 chaperone/DNA topoisomerase II/histidine kinase"/>
    <property type="match status" value="1"/>
</dbReference>
<dbReference type="InterPro" id="IPR001789">
    <property type="entry name" value="Sig_transdc_resp-reg_receiver"/>
</dbReference>
<dbReference type="InterPro" id="IPR011006">
    <property type="entry name" value="CheY-like_superfamily"/>
</dbReference>
<dbReference type="InterPro" id="IPR004358">
    <property type="entry name" value="Sig_transdc_His_kin-like_C"/>
</dbReference>
<dbReference type="InterPro" id="IPR013655">
    <property type="entry name" value="PAS_fold_3"/>
</dbReference>
<dbReference type="InterPro" id="IPR003594">
    <property type="entry name" value="HATPase_dom"/>
</dbReference>
<dbReference type="InterPro" id="IPR000014">
    <property type="entry name" value="PAS"/>
</dbReference>
<dbReference type="Pfam" id="PF08447">
    <property type="entry name" value="PAS_3"/>
    <property type="match status" value="1"/>
</dbReference>
<evidence type="ECO:0000256" key="4">
    <source>
        <dbReference type="ARBA" id="ARBA00022679"/>
    </source>
</evidence>
<dbReference type="Gene3D" id="3.30.450.40">
    <property type="match status" value="1"/>
</dbReference>
<dbReference type="InterPro" id="IPR036890">
    <property type="entry name" value="HATPase_C_sf"/>
</dbReference>
<dbReference type="Gene3D" id="1.10.287.130">
    <property type="match status" value="1"/>
</dbReference>
<name>V4RNY9_9HYPH</name>
<feature type="domain" description="PAS" evidence="10">
    <location>
        <begin position="1"/>
        <end position="65"/>
    </location>
</feature>
<dbReference type="SUPFAM" id="SSF52172">
    <property type="entry name" value="CheY-like"/>
    <property type="match status" value="2"/>
</dbReference>
<dbReference type="Pfam" id="PF02518">
    <property type="entry name" value="HATPase_c"/>
    <property type="match status" value="1"/>
</dbReference>
<dbReference type="eggNOG" id="COG0784">
    <property type="taxonomic scope" value="Bacteria"/>
</dbReference>
<dbReference type="InterPro" id="IPR029016">
    <property type="entry name" value="GAF-like_dom_sf"/>
</dbReference>
<comment type="catalytic activity">
    <reaction evidence="1">
        <text>ATP + protein L-histidine = ADP + protein N-phospho-L-histidine.</text>
        <dbReference type="EC" id="2.7.13.3"/>
    </reaction>
</comment>
<keyword evidence="3 6" id="KW-0597">Phosphoprotein</keyword>
<comment type="caution">
    <text evidence="12">The sequence shown here is derived from an EMBL/GenBank/DDBJ whole genome shotgun (WGS) entry which is preliminary data.</text>
</comment>
<reference evidence="12 13" key="1">
    <citation type="journal article" date="2014" name="Genome Announc.">
        <title>Draft Genome Sequence of Lutibaculum baratangense Strain AMV1T, Isolated from a Mud Volcano in Andamans, India.</title>
        <authorList>
            <person name="Singh A."/>
            <person name="Sreenivas A."/>
            <person name="Sathyanarayana Reddy G."/>
            <person name="Pinnaka A.K."/>
            <person name="Shivaji S."/>
        </authorList>
    </citation>
    <scope>NUCLEOTIDE SEQUENCE [LARGE SCALE GENOMIC DNA]</scope>
    <source>
        <strain evidence="12 13">AMV1</strain>
    </source>
</reference>
<dbReference type="CDD" id="cd00130">
    <property type="entry name" value="PAS"/>
    <property type="match status" value="2"/>
</dbReference>
<dbReference type="InterPro" id="IPR035965">
    <property type="entry name" value="PAS-like_dom_sf"/>
</dbReference>
<dbReference type="Gene3D" id="3.40.50.2300">
    <property type="match status" value="2"/>
</dbReference>
<dbReference type="PANTHER" id="PTHR43304:SF1">
    <property type="entry name" value="PAC DOMAIN-CONTAINING PROTEIN"/>
    <property type="match status" value="1"/>
</dbReference>
<feature type="modified residue" description="4-aspartylphosphate" evidence="6">
    <location>
        <position position="1069"/>
    </location>
</feature>
<evidence type="ECO:0000259" key="10">
    <source>
        <dbReference type="PROSITE" id="PS50112"/>
    </source>
</evidence>
<dbReference type="PATRIC" id="fig|631454.5.peg.387"/>
<dbReference type="SMART" id="SM00086">
    <property type="entry name" value="PAC"/>
    <property type="match status" value="2"/>
</dbReference>
<dbReference type="SUPFAM" id="SSF47384">
    <property type="entry name" value="Homodimeric domain of signal transducing histidine kinase"/>
    <property type="match status" value="1"/>
</dbReference>
<evidence type="ECO:0000256" key="7">
    <source>
        <dbReference type="SAM" id="Coils"/>
    </source>
</evidence>
<feature type="domain" description="Response regulatory" evidence="9">
    <location>
        <begin position="1020"/>
        <end position="1134"/>
    </location>
</feature>
<keyword evidence="7" id="KW-0175">Coiled coil</keyword>
<dbReference type="EMBL" id="AWXZ01000012">
    <property type="protein sequence ID" value="ESR26969.1"/>
    <property type="molecule type" value="Genomic_DNA"/>
</dbReference>
<dbReference type="PANTHER" id="PTHR43304">
    <property type="entry name" value="PHYTOCHROME-LIKE PROTEIN CPH1"/>
    <property type="match status" value="1"/>
</dbReference>
<feature type="modified residue" description="4-aspartylphosphate" evidence="6">
    <location>
        <position position="927"/>
    </location>
</feature>
<dbReference type="PROSITE" id="PS50109">
    <property type="entry name" value="HIS_KIN"/>
    <property type="match status" value="1"/>
</dbReference>
<dbReference type="Pfam" id="PF00072">
    <property type="entry name" value="Response_reg"/>
    <property type="match status" value="2"/>
</dbReference>
<dbReference type="InterPro" id="IPR003018">
    <property type="entry name" value="GAF"/>
</dbReference>
<gene>
    <name evidence="12" type="ORF">N177_0395</name>
</gene>
<feature type="domain" description="Response regulatory" evidence="9">
    <location>
        <begin position="877"/>
        <end position="993"/>
    </location>
</feature>
<dbReference type="eggNOG" id="COG4191">
    <property type="taxonomic scope" value="Bacteria"/>
</dbReference>
<evidence type="ECO:0000259" key="11">
    <source>
        <dbReference type="PROSITE" id="PS50113"/>
    </source>
</evidence>
<dbReference type="eggNOG" id="COG2202">
    <property type="taxonomic scope" value="Bacteria"/>
</dbReference>
<dbReference type="SUPFAM" id="SSF55781">
    <property type="entry name" value="GAF domain-like"/>
    <property type="match status" value="1"/>
</dbReference>
<dbReference type="PROSITE" id="PS50113">
    <property type="entry name" value="PAC"/>
    <property type="match status" value="2"/>
</dbReference>
<keyword evidence="5 12" id="KW-0418">Kinase</keyword>
<protein>
    <recommendedName>
        <fullName evidence="2">histidine kinase</fullName>
        <ecNumber evidence="2">2.7.13.3</ecNumber>
    </recommendedName>
</protein>
<evidence type="ECO:0000313" key="13">
    <source>
        <dbReference type="Proteomes" id="UP000017819"/>
    </source>
</evidence>
<dbReference type="SUPFAM" id="SSF55785">
    <property type="entry name" value="PYP-like sensor domain (PAS domain)"/>
    <property type="match status" value="3"/>
</dbReference>
<feature type="coiled-coil region" evidence="7">
    <location>
        <begin position="582"/>
        <end position="630"/>
    </location>
</feature>
<keyword evidence="13" id="KW-1185">Reference proteome</keyword>
<dbReference type="Gene3D" id="3.30.450.20">
    <property type="entry name" value="PAS domain"/>
    <property type="match status" value="3"/>
</dbReference>
<dbReference type="eggNOG" id="COG2203">
    <property type="taxonomic scope" value="Bacteria"/>
</dbReference>
<dbReference type="Pfam" id="PF13185">
    <property type="entry name" value="GAF_2"/>
    <property type="match status" value="1"/>
</dbReference>
<evidence type="ECO:0000256" key="1">
    <source>
        <dbReference type="ARBA" id="ARBA00000085"/>
    </source>
</evidence>
<dbReference type="Gene3D" id="3.30.565.10">
    <property type="entry name" value="Histidine kinase-like ATPase, C-terminal domain"/>
    <property type="match status" value="1"/>
</dbReference>
<dbReference type="SMART" id="SM00091">
    <property type="entry name" value="PAS"/>
    <property type="match status" value="3"/>
</dbReference>
<feature type="domain" description="PAC" evidence="11">
    <location>
        <begin position="231"/>
        <end position="286"/>
    </location>
</feature>
<dbReference type="InterPro" id="IPR013656">
    <property type="entry name" value="PAS_4"/>
</dbReference>
<accession>V4RNY9</accession>
<dbReference type="CDD" id="cd18161">
    <property type="entry name" value="REC_hyHK_blue-like"/>
    <property type="match status" value="1"/>
</dbReference>
<evidence type="ECO:0000256" key="3">
    <source>
        <dbReference type="ARBA" id="ARBA00022553"/>
    </source>
</evidence>
<keyword evidence="4" id="KW-0808">Transferase</keyword>
<dbReference type="GO" id="GO:0000155">
    <property type="term" value="F:phosphorelay sensor kinase activity"/>
    <property type="evidence" value="ECO:0007669"/>
    <property type="project" value="InterPro"/>
</dbReference>
<dbReference type="EC" id="2.7.13.3" evidence="2"/>
<dbReference type="STRING" id="631454.N177_0395"/>
<dbReference type="Proteomes" id="UP000017819">
    <property type="component" value="Unassembled WGS sequence"/>
</dbReference>
<dbReference type="NCBIfam" id="TIGR00229">
    <property type="entry name" value="sensory_box"/>
    <property type="match status" value="2"/>
</dbReference>